<keyword evidence="3" id="KW-0540">Nuclease</keyword>
<reference evidence="9 10" key="1">
    <citation type="submission" date="2019-07" db="EMBL/GenBank/DDBJ databases">
        <title>Ln-dependent methylotrophs.</title>
        <authorList>
            <person name="Tani A."/>
        </authorList>
    </citation>
    <scope>NUCLEOTIDE SEQUENCE [LARGE SCALE GENOMIC DNA]</scope>
    <source>
        <strain evidence="9 10">SM89A</strain>
    </source>
</reference>
<comment type="caution">
    <text evidence="9">The sequence shown here is derived from an EMBL/GenBank/DDBJ whole genome shotgun (WGS) entry which is preliminary data.</text>
</comment>
<sequence>MPEGSPWVRARGSGAVNSTPRRIRGPCVYLHKEGEGYVVGRAGRSNKRKDIEARLHADGWRISRKGPGDHVQYTHPDRPGRVTIDAGAKEFPTGTLRSIYKQAGWPW</sequence>
<comment type="similarity">
    <text evidence="1">Belongs to the HicA mRNA interferase family.</text>
</comment>
<dbReference type="InterPro" id="IPR012933">
    <property type="entry name" value="HicA_mRNA_interferase"/>
</dbReference>
<proteinExistence type="inferred from homology"/>
<dbReference type="GO" id="GO:0003729">
    <property type="term" value="F:mRNA binding"/>
    <property type="evidence" value="ECO:0007669"/>
    <property type="project" value="InterPro"/>
</dbReference>
<evidence type="ECO:0000256" key="5">
    <source>
        <dbReference type="ARBA" id="ARBA00022801"/>
    </source>
</evidence>
<dbReference type="GO" id="GO:0004519">
    <property type="term" value="F:endonuclease activity"/>
    <property type="evidence" value="ECO:0007669"/>
    <property type="project" value="UniProtKB-KW"/>
</dbReference>
<evidence type="ECO:0000313" key="9">
    <source>
        <dbReference type="EMBL" id="TRL35398.1"/>
    </source>
</evidence>
<keyword evidence="7" id="KW-0346">Stress response</keyword>
<evidence type="ECO:0000256" key="7">
    <source>
        <dbReference type="ARBA" id="ARBA00023016"/>
    </source>
</evidence>
<accession>A0A549T0R3</accession>
<evidence type="ECO:0000256" key="6">
    <source>
        <dbReference type="ARBA" id="ARBA00022884"/>
    </source>
</evidence>
<keyword evidence="6" id="KW-0694">RNA-binding</keyword>
<dbReference type="Pfam" id="PF07927">
    <property type="entry name" value="HicA_toxin"/>
    <property type="match status" value="1"/>
</dbReference>
<dbReference type="EMBL" id="VJMF01000030">
    <property type="protein sequence ID" value="TRL35398.1"/>
    <property type="molecule type" value="Genomic_DNA"/>
</dbReference>
<feature type="region of interest" description="Disordered" evidence="8">
    <location>
        <begin position="62"/>
        <end position="85"/>
    </location>
</feature>
<evidence type="ECO:0000256" key="3">
    <source>
        <dbReference type="ARBA" id="ARBA00022722"/>
    </source>
</evidence>
<dbReference type="Gene3D" id="3.30.920.30">
    <property type="entry name" value="Hypothetical protein"/>
    <property type="match status" value="1"/>
</dbReference>
<dbReference type="Proteomes" id="UP000316781">
    <property type="component" value="Unassembled WGS sequence"/>
</dbReference>
<dbReference type="GO" id="GO:0016787">
    <property type="term" value="F:hydrolase activity"/>
    <property type="evidence" value="ECO:0007669"/>
    <property type="project" value="UniProtKB-KW"/>
</dbReference>
<keyword evidence="2" id="KW-1277">Toxin-antitoxin system</keyword>
<evidence type="ECO:0000256" key="1">
    <source>
        <dbReference type="ARBA" id="ARBA00006620"/>
    </source>
</evidence>
<gene>
    <name evidence="9" type="ORF">FM996_07570</name>
</gene>
<dbReference type="InterPro" id="IPR038570">
    <property type="entry name" value="HicA_sf"/>
</dbReference>
<keyword evidence="4" id="KW-0255">Endonuclease</keyword>
<evidence type="ECO:0000256" key="4">
    <source>
        <dbReference type="ARBA" id="ARBA00022759"/>
    </source>
</evidence>
<name>A0A549T0R3_METSR</name>
<organism evidence="9 10">
    <name type="scientific">Methylosinus sporium</name>
    <dbReference type="NCBI Taxonomy" id="428"/>
    <lineage>
        <taxon>Bacteria</taxon>
        <taxon>Pseudomonadati</taxon>
        <taxon>Pseudomonadota</taxon>
        <taxon>Alphaproteobacteria</taxon>
        <taxon>Hyphomicrobiales</taxon>
        <taxon>Methylocystaceae</taxon>
        <taxon>Methylosinus</taxon>
    </lineage>
</organism>
<evidence type="ECO:0000256" key="2">
    <source>
        <dbReference type="ARBA" id="ARBA00022649"/>
    </source>
</evidence>
<protein>
    <submittedName>
        <fullName evidence="9">Type II toxin-antitoxin system HicA family toxin</fullName>
    </submittedName>
</protein>
<dbReference type="AlphaFoldDB" id="A0A549T0R3"/>
<keyword evidence="5" id="KW-0378">Hydrolase</keyword>
<evidence type="ECO:0000256" key="8">
    <source>
        <dbReference type="SAM" id="MobiDB-lite"/>
    </source>
</evidence>
<evidence type="ECO:0000313" key="10">
    <source>
        <dbReference type="Proteomes" id="UP000316781"/>
    </source>
</evidence>
<dbReference type="SUPFAM" id="SSF54786">
    <property type="entry name" value="YcfA/nrd intein domain"/>
    <property type="match status" value="1"/>
</dbReference>